<dbReference type="GO" id="GO:0016459">
    <property type="term" value="C:myosin complex"/>
    <property type="evidence" value="ECO:0007669"/>
    <property type="project" value="UniProtKB-KW"/>
</dbReference>
<comment type="caution">
    <text evidence="8">Lacks conserved residue(s) required for the propagation of feature annotation.</text>
</comment>
<evidence type="ECO:0000256" key="1">
    <source>
        <dbReference type="ARBA" id="ARBA00004141"/>
    </source>
</evidence>
<dbReference type="EMBL" id="CAJNRG010012330">
    <property type="protein sequence ID" value="CAF2139091.1"/>
    <property type="molecule type" value="Genomic_DNA"/>
</dbReference>
<dbReference type="GO" id="GO:0016020">
    <property type="term" value="C:membrane"/>
    <property type="evidence" value="ECO:0007669"/>
    <property type="project" value="UniProtKB-SubCell"/>
</dbReference>
<evidence type="ECO:0000259" key="11">
    <source>
        <dbReference type="PROSITE" id="PS51456"/>
    </source>
</evidence>
<feature type="transmembrane region" description="Helical" evidence="10">
    <location>
        <begin position="1124"/>
        <end position="1149"/>
    </location>
</feature>
<dbReference type="GO" id="GO:0006031">
    <property type="term" value="P:chitin biosynthetic process"/>
    <property type="evidence" value="ECO:0007669"/>
    <property type="project" value="TreeGrafter"/>
</dbReference>
<dbReference type="Pfam" id="PF03142">
    <property type="entry name" value="Chitin_synth_2"/>
    <property type="match status" value="1"/>
</dbReference>
<evidence type="ECO:0000256" key="8">
    <source>
        <dbReference type="PROSITE-ProRule" id="PRU00782"/>
    </source>
</evidence>
<dbReference type="GO" id="GO:0004100">
    <property type="term" value="F:chitin synthase activity"/>
    <property type="evidence" value="ECO:0007669"/>
    <property type="project" value="InterPro"/>
</dbReference>
<keyword evidence="3" id="KW-0547">Nucleotide-binding</keyword>
<name>A0A816WVM9_9BILA</name>
<feature type="region of interest" description="Disordered" evidence="9">
    <location>
        <begin position="1863"/>
        <end position="1897"/>
    </location>
</feature>
<proteinExistence type="inferred from homology"/>
<dbReference type="GO" id="GO:0003779">
    <property type="term" value="F:actin binding"/>
    <property type="evidence" value="ECO:0007669"/>
    <property type="project" value="UniProtKB-KW"/>
</dbReference>
<evidence type="ECO:0000256" key="6">
    <source>
        <dbReference type="ARBA" id="ARBA00023136"/>
    </source>
</evidence>
<dbReference type="SMART" id="SM00242">
    <property type="entry name" value="MYSc"/>
    <property type="match status" value="1"/>
</dbReference>
<evidence type="ECO:0000256" key="3">
    <source>
        <dbReference type="ARBA" id="ARBA00022741"/>
    </source>
</evidence>
<accession>A0A816WVM9</accession>
<feature type="transmembrane region" description="Helical" evidence="10">
    <location>
        <begin position="1740"/>
        <end position="1760"/>
    </location>
</feature>
<feature type="transmembrane region" description="Helical" evidence="10">
    <location>
        <begin position="1577"/>
        <end position="1601"/>
    </location>
</feature>
<dbReference type="Proteomes" id="UP000663887">
    <property type="component" value="Unassembled WGS sequence"/>
</dbReference>
<keyword evidence="7" id="KW-0505">Motor protein</keyword>
<dbReference type="InterPro" id="IPR036961">
    <property type="entry name" value="Kinesin_motor_dom_sf"/>
</dbReference>
<evidence type="ECO:0000256" key="9">
    <source>
        <dbReference type="SAM" id="MobiDB-lite"/>
    </source>
</evidence>
<dbReference type="InterPro" id="IPR001609">
    <property type="entry name" value="Myosin_head_motor_dom-like"/>
</dbReference>
<comment type="caution">
    <text evidence="12">The sequence shown here is derived from an EMBL/GenBank/DDBJ whole genome shotgun (WGS) entry which is preliminary data.</text>
</comment>
<keyword evidence="6 10" id="KW-0472">Membrane</keyword>
<dbReference type="PROSITE" id="PS51456">
    <property type="entry name" value="MYOSIN_MOTOR"/>
    <property type="match status" value="1"/>
</dbReference>
<feature type="domain" description="Myosin motor" evidence="11">
    <location>
        <begin position="201"/>
        <end position="304"/>
    </location>
</feature>
<evidence type="ECO:0000313" key="12">
    <source>
        <dbReference type="EMBL" id="CAF2139091.1"/>
    </source>
</evidence>
<dbReference type="GO" id="GO:0071944">
    <property type="term" value="C:cell periphery"/>
    <property type="evidence" value="ECO:0007669"/>
    <property type="project" value="TreeGrafter"/>
</dbReference>
<protein>
    <recommendedName>
        <fullName evidence="11">Myosin motor domain-containing protein</fullName>
    </recommendedName>
</protein>
<dbReference type="GO" id="GO:0005524">
    <property type="term" value="F:ATP binding"/>
    <property type="evidence" value="ECO:0007669"/>
    <property type="project" value="UniProtKB-KW"/>
</dbReference>
<keyword evidence="4" id="KW-0067">ATP-binding</keyword>
<feature type="transmembrane region" description="Helical" evidence="10">
    <location>
        <begin position="1491"/>
        <end position="1510"/>
    </location>
</feature>
<dbReference type="InterPro" id="IPR027417">
    <property type="entry name" value="P-loop_NTPase"/>
</dbReference>
<dbReference type="PANTHER" id="PTHR22914:SF42">
    <property type="entry name" value="CHITIN SYNTHASE"/>
    <property type="match status" value="1"/>
</dbReference>
<reference evidence="12" key="1">
    <citation type="submission" date="2021-02" db="EMBL/GenBank/DDBJ databases">
        <authorList>
            <person name="Nowell W R."/>
        </authorList>
    </citation>
    <scope>NUCLEOTIDE SEQUENCE</scope>
</reference>
<evidence type="ECO:0000256" key="7">
    <source>
        <dbReference type="ARBA" id="ARBA00023175"/>
    </source>
</evidence>
<feature type="region of interest" description="Disordered" evidence="9">
    <location>
        <begin position="2033"/>
        <end position="2055"/>
    </location>
</feature>
<dbReference type="InterPro" id="IPR004835">
    <property type="entry name" value="Chitin_synth"/>
</dbReference>
<organism evidence="12 13">
    <name type="scientific">Rotaria magnacalcarata</name>
    <dbReference type="NCBI Taxonomy" id="392030"/>
    <lineage>
        <taxon>Eukaryota</taxon>
        <taxon>Metazoa</taxon>
        <taxon>Spiralia</taxon>
        <taxon>Gnathifera</taxon>
        <taxon>Rotifera</taxon>
        <taxon>Eurotatoria</taxon>
        <taxon>Bdelloidea</taxon>
        <taxon>Philodinida</taxon>
        <taxon>Philodinidae</taxon>
        <taxon>Rotaria</taxon>
    </lineage>
</organism>
<dbReference type="Pfam" id="PF00063">
    <property type="entry name" value="Myosin_head"/>
    <property type="match status" value="1"/>
</dbReference>
<sequence length="2055" mass="236327">MSDFNLFSSKTDIKKLLFTTDKFKFDEQCSTDSWQDLPGATLSSVHSSFIHNPPIQTSTFSDNRNDYGWETLDDYSTIPKSYGNDYEKVSKKSSSYCRLDRRGHWLLLPQPPPPIHPLLHTDAKKVVTYFNSKRFSRNSTQLQQPEQNFRDSYESLTVSMDFHVPEDEFLIDNDNLNRQKKPLWINKIQHQTSDESHKKSRCIKPNHGKVANQFDEELVQEQLRYNGILEISHIRNQGWPVRFTFEEFLKRYKFISYPQSSSVRINEIACETILKQLKFNDYVIGKSKIFLKLRHFEVLNQHYEQYIKNIIICQKVIKGFLTRQKLLRKAKYNAKERHSFMSEVNYSGKKIMDKLAALPNVSAKSIQQIPLNPDDSKRLGLYAKKRSNSNKKSTSTADESIPMDEHEHTEMLLIAKKLKLLNSDEINELDGNDHQIASSNTSESISKTPNDVKGLSEREVRILVQDQFIPGTIAAFKRVPQKKFPLESNIELGTGLASTATSQYPSKFHDGNISEMAGKIPIVSAMNLTTTEQLLRQSKIAGTSGDLFTTDWAVGQNGKKHPTSVRSKSEPRNLLVDMKDQYMLLEQKRNLVKKILMIQRQKFKDNVARKSNKYENATYSFTHGNHSSPNEDDQALLNNDIKDCWDAPRTIDVHEAYESTVHCYRLSMRMLKLATYIALFIGVLLTALVSKGALLLMTNSVAKVQEAPYRERWVWMLLGTVCAPHIFTFFESLGKCLFGNKPWPTVKIFTVVFFIETLHSFGIAIFVFHILPKLDAARSLLIMNAVCLVPAFLKLFLTKSNSSIFRRSLLFLMDFFAFAMQCSCIGIALASKFLKSDGSIHAQTTVSSLFYPTSTTIIPLLNRHKRQDDPSSAGFDLYNIDNHGNNENILLSTPLGNISSIDQNLQTILAGFHIEWELPVALILVSLAWWENFVDRDIKIGGRTIVHMKLLKENILATRAKTSIIMTCWKIFVTILFAYIFHQGIFNTSVIFPINGNNEQMEDPLPKLSSGQNSWATLDFDQQPAEGVFPILPPRERRSIDNISILLNRIIRQMDHELPGSLPFDDDPLHASILGNNLAGNNPEEINPKDRWIFYLAPMIIKILSDALCFYMGRLACKLCMQRVCFALPLALVTPLALTILLVMCSVAPKSTVFVENFLFWSCYADYAKESFRWQVICGLVLWWLSELWIGGHIWFGKSQRLAFTERLFVSPRYCATLLEQSLMMNRRRNERDEILASTYDEMGAVNPESEFDEQSIEELSTEEKLRADVHTKIYSCATMWHETETEMLQLLKSIMRLDSDQCARRTARNYLHLKDLDYYEYEGHIFFDDAMEEDDNNEQVPNKFVQQLLGVVDRAATAIHQCPMKIPPPFKTPTPYGGRLTWVLPGGNFLIAHIKDKTKIRHKKRWSQMCSPGCFSLFRGSALMDDHVLRTYCTKSTEARHYVQYDQGEDRWLCTLLLQEGYRVEYCAASDALTYAPESFHVSTSLWQSMYMSVLPAFFYLLLCFHTTTDFQIRAAAFLSAVYAIIMMSVVVGTTIQIAEDSWTSPNAVFLMLLFSIFFTAACMHPQEFWCIVPGLLYFLCIPSGYLFLLIYSLCNLNIVSWGTREAPKKVKKNQSKEEIERAKMQELSQAKQKSAGFLNQVFANFNLKKYDQRIRSYARKWLGLERSGLNGVLLQQILINPAWIFEDSLQDSEVVMLDSRETKFFQELIERYLYPLVEDKDHQKKMVRDLKSLRNNGCFIFFMINTLWLVIIFSFQLVSERIRDYVFIPIKRLHNEPLRFEPLGLGFLLFFATILLVQFVSMLWHRYGTLLHLLASTDLKMCQRNKSKNSRSHRRGDFTTDNVEDAVEQIKALQELKGFDEEHLPEPDYNNDNDDVDQDDKLASEPDLSTTGLVYHGGSRLMRNSTCTSQQWSDTAAKVNDMQRNLDTTDHSDMSQICGYVSGSVKTYGSNYEAIKRRQASNKRHLYNKSLDHVFKSRYQALVQDKNQQQSNKNTRGKLSDVFQQQQAGLPRARRTSSALTVRDSAIAGDVQQPTAITKKHRRKSKERHLEHV</sequence>
<feature type="transmembrane region" description="Helical" evidence="10">
    <location>
        <begin position="1785"/>
        <end position="1806"/>
    </location>
</feature>
<feature type="transmembrane region" description="Helical" evidence="10">
    <location>
        <begin position="746"/>
        <end position="771"/>
    </location>
</feature>
<feature type="transmembrane region" description="Helical" evidence="10">
    <location>
        <begin position="1092"/>
        <end position="1112"/>
    </location>
</feature>
<dbReference type="Pfam" id="PF23000">
    <property type="entry name" value="ChitinSynthase_IV_N"/>
    <property type="match status" value="1"/>
</dbReference>
<feature type="transmembrane region" description="Helical" evidence="10">
    <location>
        <begin position="1549"/>
        <end position="1571"/>
    </location>
</feature>
<dbReference type="SUPFAM" id="SSF52540">
    <property type="entry name" value="P-loop containing nucleoside triphosphate hydrolases"/>
    <property type="match status" value="1"/>
</dbReference>
<feature type="transmembrane region" description="Helical" evidence="10">
    <location>
        <begin position="962"/>
        <end position="981"/>
    </location>
</feature>
<dbReference type="Gene3D" id="1.20.5.4820">
    <property type="match status" value="1"/>
</dbReference>
<feature type="compositionally biased region" description="Basic residues" evidence="9">
    <location>
        <begin position="2040"/>
        <end position="2049"/>
    </location>
</feature>
<feature type="transmembrane region" description="Helical" evidence="10">
    <location>
        <begin position="777"/>
        <end position="797"/>
    </location>
</feature>
<evidence type="ECO:0000256" key="10">
    <source>
        <dbReference type="SAM" id="Phobius"/>
    </source>
</evidence>
<evidence type="ECO:0000256" key="2">
    <source>
        <dbReference type="ARBA" id="ARBA00022692"/>
    </source>
</evidence>
<keyword evidence="10" id="KW-1133">Transmembrane helix</keyword>
<feature type="transmembrane region" description="Helical" evidence="10">
    <location>
        <begin position="673"/>
        <end position="693"/>
    </location>
</feature>
<keyword evidence="2 10" id="KW-0812">Transmembrane</keyword>
<keyword evidence="5 8" id="KW-0518">Myosin</keyword>
<feature type="region of interest" description="Disordered" evidence="9">
    <location>
        <begin position="383"/>
        <end position="404"/>
    </location>
</feature>
<comment type="similarity">
    <text evidence="8">Belongs to the TRAFAC class myosin-kinesin ATPase superfamily. Myosin family.</text>
</comment>
<feature type="compositionally biased region" description="Acidic residues" evidence="9">
    <location>
        <begin position="1871"/>
        <end position="1880"/>
    </location>
</feature>
<evidence type="ECO:0000256" key="5">
    <source>
        <dbReference type="ARBA" id="ARBA00023123"/>
    </source>
</evidence>
<dbReference type="GO" id="GO:0003774">
    <property type="term" value="F:cytoskeletal motor activity"/>
    <property type="evidence" value="ECO:0007669"/>
    <property type="project" value="InterPro"/>
</dbReference>
<evidence type="ECO:0000313" key="13">
    <source>
        <dbReference type="Proteomes" id="UP000663887"/>
    </source>
</evidence>
<dbReference type="InterPro" id="IPR055120">
    <property type="entry name" value="Chs-1/2_IV_N"/>
</dbReference>
<dbReference type="PANTHER" id="PTHR22914">
    <property type="entry name" value="CHITIN SYNTHASE"/>
    <property type="match status" value="1"/>
</dbReference>
<keyword evidence="8" id="KW-0009">Actin-binding</keyword>
<gene>
    <name evidence="12" type="ORF">XDN619_LOCUS26365</name>
</gene>
<feature type="transmembrane region" description="Helical" evidence="10">
    <location>
        <begin position="1516"/>
        <end position="1537"/>
    </location>
</feature>
<feature type="transmembrane region" description="Helical" evidence="10">
    <location>
        <begin position="809"/>
        <end position="834"/>
    </location>
</feature>
<dbReference type="Gene3D" id="3.40.850.10">
    <property type="entry name" value="Kinesin motor domain"/>
    <property type="match status" value="1"/>
</dbReference>
<evidence type="ECO:0000256" key="4">
    <source>
        <dbReference type="ARBA" id="ARBA00022840"/>
    </source>
</evidence>
<comment type="subcellular location">
    <subcellularLocation>
        <location evidence="1">Membrane</location>
        <topology evidence="1">Multi-pass membrane protein</topology>
    </subcellularLocation>
</comment>